<evidence type="ECO:0000256" key="7">
    <source>
        <dbReference type="ARBA" id="ARBA00023136"/>
    </source>
</evidence>
<gene>
    <name evidence="10" type="ORF">NIDE2855</name>
</gene>
<dbReference type="eggNOG" id="COG1807">
    <property type="taxonomic scope" value="Bacteria"/>
</dbReference>
<dbReference type="Pfam" id="PF13231">
    <property type="entry name" value="PMT_2"/>
    <property type="match status" value="1"/>
</dbReference>
<dbReference type="InterPro" id="IPR050297">
    <property type="entry name" value="LipidA_mod_glycosyltrf_83"/>
</dbReference>
<evidence type="ECO:0000256" key="3">
    <source>
        <dbReference type="ARBA" id="ARBA00022676"/>
    </source>
</evidence>
<dbReference type="AlphaFoldDB" id="D8PH21"/>
<organism evidence="10 11">
    <name type="scientific">Nitrospira defluvii</name>
    <dbReference type="NCBI Taxonomy" id="330214"/>
    <lineage>
        <taxon>Bacteria</taxon>
        <taxon>Pseudomonadati</taxon>
        <taxon>Nitrospirota</taxon>
        <taxon>Nitrospiria</taxon>
        <taxon>Nitrospirales</taxon>
        <taxon>Nitrospiraceae</taxon>
        <taxon>Nitrospira</taxon>
    </lineage>
</organism>
<feature type="transmembrane region" description="Helical" evidence="8">
    <location>
        <begin position="57"/>
        <end position="77"/>
    </location>
</feature>
<evidence type="ECO:0000256" key="6">
    <source>
        <dbReference type="ARBA" id="ARBA00022989"/>
    </source>
</evidence>
<dbReference type="PANTHER" id="PTHR33908">
    <property type="entry name" value="MANNOSYLTRANSFERASE YKCB-RELATED"/>
    <property type="match status" value="1"/>
</dbReference>
<keyword evidence="2" id="KW-1003">Cell membrane</keyword>
<feature type="transmembrane region" description="Helical" evidence="8">
    <location>
        <begin position="345"/>
        <end position="366"/>
    </location>
</feature>
<feature type="transmembrane region" description="Helical" evidence="8">
    <location>
        <begin position="156"/>
        <end position="185"/>
    </location>
</feature>
<dbReference type="PANTHER" id="PTHR33908:SF11">
    <property type="entry name" value="MEMBRANE PROTEIN"/>
    <property type="match status" value="1"/>
</dbReference>
<dbReference type="STRING" id="330214.NIDE2855"/>
<name>D8PH21_9BACT</name>
<keyword evidence="5 8" id="KW-0812">Transmembrane</keyword>
<reference evidence="10 11" key="1">
    <citation type="journal article" date="2010" name="Proc. Natl. Acad. Sci. U.S.A.">
        <title>A Nitrospira metagenome illuminates the physiology and evolution of globally important nitrite-oxidizing bacteria.</title>
        <authorList>
            <person name="Lucker S."/>
            <person name="Wagner M."/>
            <person name="Maixner F."/>
            <person name="Pelletier E."/>
            <person name="Koch H."/>
            <person name="Vacherie B."/>
            <person name="Rattei T."/>
            <person name="Sinninghe Damste J."/>
            <person name="Spieck E."/>
            <person name="Le Paslier D."/>
            <person name="Daims H."/>
        </authorList>
    </citation>
    <scope>NUCLEOTIDE SEQUENCE [LARGE SCALE GENOMIC DNA]</scope>
</reference>
<evidence type="ECO:0000313" key="10">
    <source>
        <dbReference type="EMBL" id="CBK42558.1"/>
    </source>
</evidence>
<dbReference type="HOGENOM" id="CLU_632650_0_0_0"/>
<comment type="subcellular location">
    <subcellularLocation>
        <location evidence="1">Cell membrane</location>
        <topology evidence="1">Multi-pass membrane protein</topology>
    </subcellularLocation>
</comment>
<feature type="transmembrane region" description="Helical" evidence="8">
    <location>
        <begin position="316"/>
        <end position="339"/>
    </location>
</feature>
<feature type="transmembrane region" description="Helical" evidence="8">
    <location>
        <begin position="197"/>
        <end position="214"/>
    </location>
</feature>
<keyword evidence="3 10" id="KW-0328">Glycosyltransferase</keyword>
<keyword evidence="11" id="KW-1185">Reference proteome</keyword>
<dbReference type="GO" id="GO:0005886">
    <property type="term" value="C:plasma membrane"/>
    <property type="evidence" value="ECO:0007669"/>
    <property type="project" value="UniProtKB-SubCell"/>
</dbReference>
<proteinExistence type="predicted"/>
<dbReference type="EMBL" id="FP929003">
    <property type="protein sequence ID" value="CBK42558.1"/>
    <property type="molecule type" value="Genomic_DNA"/>
</dbReference>
<evidence type="ECO:0000256" key="8">
    <source>
        <dbReference type="SAM" id="Phobius"/>
    </source>
</evidence>
<dbReference type="KEGG" id="nde:NIDE2855"/>
<evidence type="ECO:0000313" key="11">
    <source>
        <dbReference type="Proteomes" id="UP000001660"/>
    </source>
</evidence>
<feature type="transmembrane region" description="Helical" evidence="8">
    <location>
        <begin position="409"/>
        <end position="429"/>
    </location>
</feature>
<protein>
    <submittedName>
        <fullName evidence="10">Putative Glycosyl transferase, family 39</fullName>
        <ecNumber evidence="10">2.4.1.-</ecNumber>
    </submittedName>
</protein>
<keyword evidence="4 10" id="KW-0808">Transferase</keyword>
<accession>D8PH21</accession>
<evidence type="ECO:0000256" key="5">
    <source>
        <dbReference type="ARBA" id="ARBA00022692"/>
    </source>
</evidence>
<feature type="transmembrane region" description="Helical" evidence="8">
    <location>
        <begin position="84"/>
        <end position="101"/>
    </location>
</feature>
<dbReference type="Proteomes" id="UP000001660">
    <property type="component" value="Chromosome"/>
</dbReference>
<sequence>MVLGAIALFLIRIALIAWGGQHEAPGGDQLAFYSGSQQLVHSSAEWLKGGGEFGYRAPMYFVYLSGVLSLVPGATFLTGQIATALIGVLNCVLMFVLIRNLSGEAGARLGFWLRGLLPSYVVADTFVMSEPLFATFLLCSLVIISFKPNCPDSRQALALGVLIACCLLTREVAIVYPLIFGGYLIMTSASRHDGLRHVAVFVMMLLITLTPWMWRNVIVWGQPLPISYTSGVNLHIGNNPEATGKWVRFSAESEVASLGFGTPQSDAWHRKEALKYIQEDPVHFLRLGFKKVAWFLWPRFEREEIKELYKLPARQATLLSGLLGVLSAGVVVLGIAGFVFGKRDWFWWIGLALIAYTIFVTFVVYGSPRYRDAVDYLLLVFAANAITRWRSLLVEVRTSGSLARKQLFILAPVLSYILINWMWIAYDLAKSGH</sequence>
<dbReference type="EC" id="2.4.1.-" evidence="10"/>
<feature type="transmembrane region" description="Helical" evidence="8">
    <location>
        <begin position="121"/>
        <end position="144"/>
    </location>
</feature>
<evidence type="ECO:0000256" key="1">
    <source>
        <dbReference type="ARBA" id="ARBA00004651"/>
    </source>
</evidence>
<keyword evidence="7 8" id="KW-0472">Membrane</keyword>
<evidence type="ECO:0000256" key="2">
    <source>
        <dbReference type="ARBA" id="ARBA00022475"/>
    </source>
</evidence>
<dbReference type="InterPro" id="IPR038731">
    <property type="entry name" value="RgtA/B/C-like"/>
</dbReference>
<dbReference type="GO" id="GO:0009103">
    <property type="term" value="P:lipopolysaccharide biosynthetic process"/>
    <property type="evidence" value="ECO:0007669"/>
    <property type="project" value="UniProtKB-ARBA"/>
</dbReference>
<evidence type="ECO:0000256" key="4">
    <source>
        <dbReference type="ARBA" id="ARBA00022679"/>
    </source>
</evidence>
<evidence type="ECO:0000259" key="9">
    <source>
        <dbReference type="Pfam" id="PF13231"/>
    </source>
</evidence>
<dbReference type="GO" id="GO:0016763">
    <property type="term" value="F:pentosyltransferase activity"/>
    <property type="evidence" value="ECO:0007669"/>
    <property type="project" value="TreeGrafter"/>
</dbReference>
<feature type="domain" description="Glycosyltransferase RgtA/B/C/D-like" evidence="9">
    <location>
        <begin position="57"/>
        <end position="214"/>
    </location>
</feature>
<keyword evidence="6 8" id="KW-1133">Transmembrane helix</keyword>